<dbReference type="HOGENOM" id="CLU_1063935_0_0_1"/>
<dbReference type="Proteomes" id="UP000013827">
    <property type="component" value="Unassembled WGS sequence"/>
</dbReference>
<reference evidence="5" key="1">
    <citation type="journal article" date="2013" name="Nature">
        <title>Pan genome of the phytoplankton Emiliania underpins its global distribution.</title>
        <authorList>
            <person name="Read B.A."/>
            <person name="Kegel J."/>
            <person name="Klute M.J."/>
            <person name="Kuo A."/>
            <person name="Lefebvre S.C."/>
            <person name="Maumus F."/>
            <person name="Mayer C."/>
            <person name="Miller J."/>
            <person name="Monier A."/>
            <person name="Salamov A."/>
            <person name="Young J."/>
            <person name="Aguilar M."/>
            <person name="Claverie J.M."/>
            <person name="Frickenhaus S."/>
            <person name="Gonzalez K."/>
            <person name="Herman E.K."/>
            <person name="Lin Y.C."/>
            <person name="Napier J."/>
            <person name="Ogata H."/>
            <person name="Sarno A.F."/>
            <person name="Shmutz J."/>
            <person name="Schroeder D."/>
            <person name="de Vargas C."/>
            <person name="Verret F."/>
            <person name="von Dassow P."/>
            <person name="Valentin K."/>
            <person name="Van de Peer Y."/>
            <person name="Wheeler G."/>
            <person name="Dacks J.B."/>
            <person name="Delwiche C.F."/>
            <person name="Dyhrman S.T."/>
            <person name="Glockner G."/>
            <person name="John U."/>
            <person name="Richards T."/>
            <person name="Worden A.Z."/>
            <person name="Zhang X."/>
            <person name="Grigoriev I.V."/>
            <person name="Allen A.E."/>
            <person name="Bidle K."/>
            <person name="Borodovsky M."/>
            <person name="Bowler C."/>
            <person name="Brownlee C."/>
            <person name="Cock J.M."/>
            <person name="Elias M."/>
            <person name="Gladyshev V.N."/>
            <person name="Groth M."/>
            <person name="Guda C."/>
            <person name="Hadaegh A."/>
            <person name="Iglesias-Rodriguez M.D."/>
            <person name="Jenkins J."/>
            <person name="Jones B.M."/>
            <person name="Lawson T."/>
            <person name="Leese F."/>
            <person name="Lindquist E."/>
            <person name="Lobanov A."/>
            <person name="Lomsadze A."/>
            <person name="Malik S.B."/>
            <person name="Marsh M.E."/>
            <person name="Mackinder L."/>
            <person name="Mock T."/>
            <person name="Mueller-Roeber B."/>
            <person name="Pagarete A."/>
            <person name="Parker M."/>
            <person name="Probert I."/>
            <person name="Quesneville H."/>
            <person name="Raines C."/>
            <person name="Rensing S.A."/>
            <person name="Riano-Pachon D.M."/>
            <person name="Richier S."/>
            <person name="Rokitta S."/>
            <person name="Shiraiwa Y."/>
            <person name="Soanes D.M."/>
            <person name="van der Giezen M."/>
            <person name="Wahlund T.M."/>
            <person name="Williams B."/>
            <person name="Wilson W."/>
            <person name="Wolfe G."/>
            <person name="Wurch L.L."/>
        </authorList>
    </citation>
    <scope>NUCLEOTIDE SEQUENCE</scope>
</reference>
<keyword evidence="1" id="KW-0040">ANK repeat</keyword>
<keyword evidence="5" id="KW-1185">Reference proteome</keyword>
<feature type="compositionally biased region" description="Low complexity" evidence="2">
    <location>
        <begin position="119"/>
        <end position="132"/>
    </location>
</feature>
<accession>A0A0D3IGL2</accession>
<protein>
    <submittedName>
        <fullName evidence="4">Uncharacterized protein</fullName>
    </submittedName>
</protein>
<sequence>MCGIGLAPACVLLIHFGADVDARDNAGLAPVHMAAGYANAQCLRVLIAAGADHTAVGDQGTPLDVVERLDSASTSSTSSWSGAAWRSSQRRRTRSSRSSRCAPRRSSTRTRCGRRRRGTTSSQTCSSCARSRGQSGAREGAEASPRPQALLSRRLRGGAPPPFLSTSLSLLCIVDLSARRPLSPSPSPSLPLCLSPSSHIASTPALPRSSCRVASMYVFANRLDRVSPFGGDTALAASATQNSHDTRVASMAPINEAVARLK</sequence>
<dbReference type="Gene3D" id="1.25.40.20">
    <property type="entry name" value="Ankyrin repeat-containing domain"/>
    <property type="match status" value="1"/>
</dbReference>
<feature type="signal peptide" evidence="3">
    <location>
        <begin position="1"/>
        <end position="22"/>
    </location>
</feature>
<evidence type="ECO:0000313" key="5">
    <source>
        <dbReference type="Proteomes" id="UP000013827"/>
    </source>
</evidence>
<evidence type="ECO:0000256" key="1">
    <source>
        <dbReference type="PROSITE-ProRule" id="PRU00023"/>
    </source>
</evidence>
<keyword evidence="3" id="KW-0732">Signal</keyword>
<proteinExistence type="predicted"/>
<feature type="region of interest" description="Disordered" evidence="2">
    <location>
        <begin position="74"/>
        <end position="147"/>
    </location>
</feature>
<name>A0A0D3IGL2_EMIH1</name>
<dbReference type="RefSeq" id="XP_005762826.1">
    <property type="nucleotide sequence ID" value="XM_005762769.1"/>
</dbReference>
<evidence type="ECO:0000256" key="3">
    <source>
        <dbReference type="SAM" id="SignalP"/>
    </source>
</evidence>
<feature type="repeat" description="ANK" evidence="1">
    <location>
        <begin position="26"/>
        <end position="58"/>
    </location>
</feature>
<organism evidence="4 5">
    <name type="scientific">Emiliania huxleyi (strain CCMP1516)</name>
    <dbReference type="NCBI Taxonomy" id="280463"/>
    <lineage>
        <taxon>Eukaryota</taxon>
        <taxon>Haptista</taxon>
        <taxon>Haptophyta</taxon>
        <taxon>Prymnesiophyceae</taxon>
        <taxon>Isochrysidales</taxon>
        <taxon>Noelaerhabdaceae</taxon>
        <taxon>Emiliania</taxon>
    </lineage>
</organism>
<feature type="compositionally biased region" description="Basic residues" evidence="2">
    <location>
        <begin position="88"/>
        <end position="118"/>
    </location>
</feature>
<dbReference type="KEGG" id="ehx:EMIHUDRAFT_446199"/>
<reference evidence="4" key="2">
    <citation type="submission" date="2024-10" db="UniProtKB">
        <authorList>
            <consortium name="EnsemblProtists"/>
        </authorList>
    </citation>
    <scope>IDENTIFICATION</scope>
</reference>
<dbReference type="STRING" id="2903.R1BLG2"/>
<dbReference type="SUPFAM" id="SSF48403">
    <property type="entry name" value="Ankyrin repeat"/>
    <property type="match status" value="1"/>
</dbReference>
<dbReference type="EnsemblProtists" id="EOD10397">
    <property type="protein sequence ID" value="EOD10397"/>
    <property type="gene ID" value="EMIHUDRAFT_446199"/>
</dbReference>
<dbReference type="GeneID" id="17256549"/>
<dbReference type="AlphaFoldDB" id="A0A0D3IGL2"/>
<dbReference type="InterPro" id="IPR036770">
    <property type="entry name" value="Ankyrin_rpt-contain_sf"/>
</dbReference>
<dbReference type="PROSITE" id="PS50088">
    <property type="entry name" value="ANK_REPEAT"/>
    <property type="match status" value="1"/>
</dbReference>
<feature type="chain" id="PRO_5044241864" evidence="3">
    <location>
        <begin position="23"/>
        <end position="262"/>
    </location>
</feature>
<dbReference type="InterPro" id="IPR002110">
    <property type="entry name" value="Ankyrin_rpt"/>
</dbReference>
<dbReference type="PaxDb" id="2903-EOD10397"/>
<evidence type="ECO:0000256" key="2">
    <source>
        <dbReference type="SAM" id="MobiDB-lite"/>
    </source>
</evidence>
<feature type="compositionally biased region" description="Low complexity" evidence="2">
    <location>
        <begin position="74"/>
        <end position="87"/>
    </location>
</feature>
<dbReference type="PROSITE" id="PS50297">
    <property type="entry name" value="ANK_REP_REGION"/>
    <property type="match status" value="1"/>
</dbReference>
<evidence type="ECO:0000313" key="4">
    <source>
        <dbReference type="EnsemblProtists" id="EOD10397"/>
    </source>
</evidence>